<evidence type="ECO:0000256" key="1">
    <source>
        <dbReference type="ARBA" id="ARBA00004141"/>
    </source>
</evidence>
<proteinExistence type="predicted"/>
<dbReference type="KEGG" id="ftj:FTUN_2974"/>
<evidence type="ECO:0000313" key="8">
    <source>
        <dbReference type="EMBL" id="QJW95425.1"/>
    </source>
</evidence>
<feature type="transmembrane region" description="Helical" evidence="6">
    <location>
        <begin position="132"/>
        <end position="150"/>
    </location>
</feature>
<dbReference type="PROSITE" id="PS50850">
    <property type="entry name" value="MFS"/>
    <property type="match status" value="1"/>
</dbReference>
<feature type="transmembrane region" description="Helical" evidence="6">
    <location>
        <begin position="316"/>
        <end position="333"/>
    </location>
</feature>
<dbReference type="GO" id="GO:0022857">
    <property type="term" value="F:transmembrane transporter activity"/>
    <property type="evidence" value="ECO:0007669"/>
    <property type="project" value="InterPro"/>
</dbReference>
<dbReference type="SUPFAM" id="SSF103473">
    <property type="entry name" value="MFS general substrate transporter"/>
    <property type="match status" value="1"/>
</dbReference>
<feature type="transmembrane region" description="Helical" evidence="6">
    <location>
        <begin position="100"/>
        <end position="120"/>
    </location>
</feature>
<evidence type="ECO:0000256" key="3">
    <source>
        <dbReference type="ARBA" id="ARBA00022692"/>
    </source>
</evidence>
<dbReference type="Gene3D" id="1.20.1250.20">
    <property type="entry name" value="MFS general substrate transporter like domains"/>
    <property type="match status" value="1"/>
</dbReference>
<accession>A0A6M5YN83</accession>
<dbReference type="InterPro" id="IPR001958">
    <property type="entry name" value="Tet-R_TetA/multi-R_MdtG-like"/>
</dbReference>
<feature type="transmembrane region" description="Helical" evidence="6">
    <location>
        <begin position="162"/>
        <end position="187"/>
    </location>
</feature>
<keyword evidence="4 6" id="KW-1133">Transmembrane helix</keyword>
<keyword evidence="3 6" id="KW-0812">Transmembrane</keyword>
<evidence type="ECO:0000256" key="6">
    <source>
        <dbReference type="SAM" id="Phobius"/>
    </source>
</evidence>
<evidence type="ECO:0000259" key="7">
    <source>
        <dbReference type="PROSITE" id="PS50850"/>
    </source>
</evidence>
<dbReference type="CDD" id="cd17330">
    <property type="entry name" value="MFS_SLC46_TetA_like"/>
    <property type="match status" value="1"/>
</dbReference>
<sequence>MPVNVKPPARAGENIRAGTDVRAVRPAPGPYLLRMNDSPLPETAPAAPSSNARQTKGALGIVWLVVFIDLLGFGIVLPVMPRQVEPYLAHLELTATAKGAVIGLLFSVFSLMQFVFSPVWGRISDRIGRRPVLLISLLGSVVFYALYGAAVTFDAAQAELAIGLVLLARIGAGIAGASVGTAAAVIADCTTREKRAKGMALIGIAFGAGFTFGPLIAYFGLALFSQAPWGVGALASGLSLVALLIAFFVFKETRDPENKAGKEFFSVAKTVEVLSMPTVGALVLIYFLAIFAFANFEATLALLTQAAFQMTDEDNFLVFATVGAVLTFAGGAYRPMVKKRSETALLKFGVVTMIFGLGGIGLVAYLASTPDSGAGRVLKPLFYLAMAVSVIGFAFVNPSVSALVSKRSDPARQGEVQGVNQAFASLGRILGPFLGSVLFQAEASRTLPYLAAVLTLLVVIAILPKVRK</sequence>
<comment type="subcellular location">
    <subcellularLocation>
        <location evidence="1">Membrane</location>
        <topology evidence="1">Multi-pass membrane protein</topology>
    </subcellularLocation>
</comment>
<feature type="transmembrane region" description="Helical" evidence="6">
    <location>
        <begin position="380"/>
        <end position="400"/>
    </location>
</feature>
<feature type="transmembrane region" description="Helical" evidence="6">
    <location>
        <begin position="199"/>
        <end position="221"/>
    </location>
</feature>
<dbReference type="PANTHER" id="PTHR23504">
    <property type="entry name" value="MAJOR FACILITATOR SUPERFAMILY DOMAIN-CONTAINING PROTEIN 10"/>
    <property type="match status" value="1"/>
</dbReference>
<feature type="transmembrane region" description="Helical" evidence="6">
    <location>
        <begin position="58"/>
        <end position="80"/>
    </location>
</feature>
<feature type="transmembrane region" description="Helical" evidence="6">
    <location>
        <begin position="421"/>
        <end position="441"/>
    </location>
</feature>
<dbReference type="Proteomes" id="UP000503447">
    <property type="component" value="Chromosome"/>
</dbReference>
<feature type="transmembrane region" description="Helical" evidence="6">
    <location>
        <begin position="271"/>
        <end position="296"/>
    </location>
</feature>
<evidence type="ECO:0000256" key="4">
    <source>
        <dbReference type="ARBA" id="ARBA00022989"/>
    </source>
</evidence>
<dbReference type="GO" id="GO:0016020">
    <property type="term" value="C:membrane"/>
    <property type="evidence" value="ECO:0007669"/>
    <property type="project" value="UniProtKB-SubCell"/>
</dbReference>
<dbReference type="PRINTS" id="PR01035">
    <property type="entry name" value="TCRTETA"/>
</dbReference>
<organism evidence="8 9">
    <name type="scientific">Frigoriglobus tundricola</name>
    <dbReference type="NCBI Taxonomy" id="2774151"/>
    <lineage>
        <taxon>Bacteria</taxon>
        <taxon>Pseudomonadati</taxon>
        <taxon>Planctomycetota</taxon>
        <taxon>Planctomycetia</taxon>
        <taxon>Gemmatales</taxon>
        <taxon>Gemmataceae</taxon>
        <taxon>Frigoriglobus</taxon>
    </lineage>
</organism>
<reference evidence="9" key="1">
    <citation type="submission" date="2020-05" db="EMBL/GenBank/DDBJ databases">
        <title>Frigoriglobus tundricola gen. nov., sp. nov., a psychrotolerant cellulolytic planctomycete of the family Gemmataceae with two divergent copies of 16S rRNA gene.</title>
        <authorList>
            <person name="Kulichevskaya I.S."/>
            <person name="Ivanova A.A."/>
            <person name="Naumoff D.G."/>
            <person name="Beletsky A.V."/>
            <person name="Rijpstra W.I.C."/>
            <person name="Sinninghe Damste J.S."/>
            <person name="Mardanov A.V."/>
            <person name="Ravin N.V."/>
            <person name="Dedysh S.N."/>
        </authorList>
    </citation>
    <scope>NUCLEOTIDE SEQUENCE [LARGE SCALE GENOMIC DNA]</scope>
    <source>
        <strain evidence="9">PL17</strain>
    </source>
</reference>
<evidence type="ECO:0000256" key="5">
    <source>
        <dbReference type="ARBA" id="ARBA00023136"/>
    </source>
</evidence>
<keyword evidence="9" id="KW-1185">Reference proteome</keyword>
<dbReference type="InterPro" id="IPR036259">
    <property type="entry name" value="MFS_trans_sf"/>
</dbReference>
<dbReference type="PANTHER" id="PTHR23504:SF15">
    <property type="entry name" value="MAJOR FACILITATOR SUPERFAMILY (MFS) PROFILE DOMAIN-CONTAINING PROTEIN"/>
    <property type="match status" value="1"/>
</dbReference>
<feature type="transmembrane region" description="Helical" evidence="6">
    <location>
        <begin position="227"/>
        <end position="250"/>
    </location>
</feature>
<name>A0A6M5YN83_9BACT</name>
<gene>
    <name evidence="8" type="ORF">FTUN_2974</name>
</gene>
<feature type="transmembrane region" description="Helical" evidence="6">
    <location>
        <begin position="345"/>
        <end position="368"/>
    </location>
</feature>
<dbReference type="EMBL" id="CP053452">
    <property type="protein sequence ID" value="QJW95425.1"/>
    <property type="molecule type" value="Genomic_DNA"/>
</dbReference>
<dbReference type="InterPro" id="IPR011701">
    <property type="entry name" value="MFS"/>
</dbReference>
<dbReference type="InterPro" id="IPR020846">
    <property type="entry name" value="MFS_dom"/>
</dbReference>
<evidence type="ECO:0000256" key="2">
    <source>
        <dbReference type="ARBA" id="ARBA00022448"/>
    </source>
</evidence>
<dbReference type="Pfam" id="PF07690">
    <property type="entry name" value="MFS_1"/>
    <property type="match status" value="1"/>
</dbReference>
<protein>
    <submittedName>
        <fullName evidence="8">Putative MFS-type transporter</fullName>
    </submittedName>
</protein>
<feature type="domain" description="Major facilitator superfamily (MFS) profile" evidence="7">
    <location>
        <begin position="58"/>
        <end position="467"/>
    </location>
</feature>
<feature type="transmembrane region" description="Helical" evidence="6">
    <location>
        <begin position="447"/>
        <end position="466"/>
    </location>
</feature>
<dbReference type="AlphaFoldDB" id="A0A6M5YN83"/>
<keyword evidence="5 6" id="KW-0472">Membrane</keyword>
<keyword evidence="2" id="KW-0813">Transport</keyword>
<evidence type="ECO:0000313" key="9">
    <source>
        <dbReference type="Proteomes" id="UP000503447"/>
    </source>
</evidence>